<accession>A0A516V3C8</accession>
<gene>
    <name evidence="1" type="ORF">FNZ56_03650</name>
</gene>
<dbReference type="Proteomes" id="UP000315891">
    <property type="component" value="Chromosome"/>
</dbReference>
<evidence type="ECO:0008006" key="3">
    <source>
        <dbReference type="Google" id="ProtNLM"/>
    </source>
</evidence>
<organism evidence="1 2">
    <name type="scientific">Pseudoluteimonas lycopersici</name>
    <dbReference type="NCBI Taxonomy" id="1324796"/>
    <lineage>
        <taxon>Bacteria</taxon>
        <taxon>Pseudomonadati</taxon>
        <taxon>Pseudomonadota</taxon>
        <taxon>Gammaproteobacteria</taxon>
        <taxon>Lysobacterales</taxon>
        <taxon>Lysobacteraceae</taxon>
        <taxon>Pseudoluteimonas</taxon>
    </lineage>
</organism>
<keyword evidence="2" id="KW-1185">Reference proteome</keyword>
<sequence>MSAGEPAYRIDFRVEPACVVADVTGWIDGVEPVIDLFRRSAETLRTARRDKLLVLDQTRGVVPPEPEMRRLLAVLEGSGLGGVRIAWIDVRGTAVGRIEVAEILGRERGYDVSVFDNEQRARIWLNYGQA</sequence>
<protein>
    <recommendedName>
        <fullName evidence="3">STAS/SEC14 domain-containing protein</fullName>
    </recommendedName>
</protein>
<name>A0A516V3C8_9GAMM</name>
<dbReference type="AlphaFoldDB" id="A0A516V3C8"/>
<reference evidence="1 2" key="1">
    <citation type="submission" date="2019-07" db="EMBL/GenBank/DDBJ databases">
        <title>Lysobacter weifangensis sp. nov., isolated from bensulfuron-methyl contaminated farmland soil.</title>
        <authorList>
            <person name="Zhao H."/>
        </authorList>
    </citation>
    <scope>NUCLEOTIDE SEQUENCE [LARGE SCALE GENOMIC DNA]</scope>
    <source>
        <strain evidence="1 2">CC-Bw-6</strain>
    </source>
</reference>
<dbReference type="OrthoDB" id="7061764at2"/>
<dbReference type="RefSeq" id="WP_143878539.1">
    <property type="nucleotide sequence ID" value="NZ_BAABLZ010000002.1"/>
</dbReference>
<evidence type="ECO:0000313" key="1">
    <source>
        <dbReference type="EMBL" id="QDQ73026.1"/>
    </source>
</evidence>
<proteinExistence type="predicted"/>
<dbReference type="EMBL" id="CP041742">
    <property type="protein sequence ID" value="QDQ73026.1"/>
    <property type="molecule type" value="Genomic_DNA"/>
</dbReference>
<evidence type="ECO:0000313" key="2">
    <source>
        <dbReference type="Proteomes" id="UP000315891"/>
    </source>
</evidence>